<dbReference type="PROSITE" id="PS50110">
    <property type="entry name" value="RESPONSE_REGULATORY"/>
    <property type="match status" value="1"/>
</dbReference>
<feature type="domain" description="Response regulatory" evidence="6">
    <location>
        <begin position="2"/>
        <end position="119"/>
    </location>
</feature>
<evidence type="ECO:0000259" key="6">
    <source>
        <dbReference type="PROSITE" id="PS50110"/>
    </source>
</evidence>
<comment type="catalytic activity">
    <reaction evidence="3">
        <text>L-glutaminyl-[protein] + H2O = L-glutamyl-[protein] + NH4(+)</text>
        <dbReference type="Rhea" id="RHEA:16441"/>
        <dbReference type="Rhea" id="RHEA-COMP:10207"/>
        <dbReference type="Rhea" id="RHEA-COMP:10208"/>
        <dbReference type="ChEBI" id="CHEBI:15377"/>
        <dbReference type="ChEBI" id="CHEBI:28938"/>
        <dbReference type="ChEBI" id="CHEBI:29973"/>
        <dbReference type="ChEBI" id="CHEBI:30011"/>
        <dbReference type="EC" id="3.5.1.44"/>
    </reaction>
</comment>
<sequence>MRILITDDSAFMRLAIGRTLAEQPDFEIVGRACDGREAVRLAKELRPDVITMDIEMPEMDGLTALRRIMREAPTQVLMCSTLTTEGSYQSLQALRLGAADVIPKQLSADPQVKQRFLDDLVRRVRGLGESNRHKQQSSDVAPAVSDALPEIDASRMEMVCIASSTGGPPVLETLLPSLPATLHIPVVVGQHMPRLFTESMSRRLNDICPLPVIHAENGMELEAGKVYIAPGETHTHIERVSLAKCGLRMSDEPRESLYKPSADVLFETAAKVCQQRVLGIILTGIGDDGLKGARALHECGAPLLAQDRYSCVVYGMPRVVAEAGYATASLTPDDIAKTLSGLTARAAA</sequence>
<feature type="active site" evidence="3 4">
    <location>
        <position position="164"/>
    </location>
</feature>
<comment type="PTM">
    <text evidence="3">Phosphorylated by CheA. Phosphorylation of the N-terminal regulatory domain activates the methylesterase activity.</text>
</comment>
<dbReference type="EC" id="3.1.1.61" evidence="3"/>
<reference evidence="8 9" key="1">
    <citation type="submission" date="2020-08" db="EMBL/GenBank/DDBJ databases">
        <title>Genomic Encyclopedia of Type Strains, Phase IV (KMG-IV): sequencing the most valuable type-strain genomes for metagenomic binning, comparative biology and taxonomic classification.</title>
        <authorList>
            <person name="Goeker M."/>
        </authorList>
    </citation>
    <scope>NUCLEOTIDE SEQUENCE [LARGE SCALE GENOMIC DNA]</scope>
    <source>
        <strain evidence="8 9">DSM 103725</strain>
    </source>
</reference>
<keyword evidence="3 5" id="KW-0597">Phosphoprotein</keyword>
<dbReference type="HAMAP" id="MF_00099">
    <property type="entry name" value="CheB_chemtxs"/>
    <property type="match status" value="1"/>
</dbReference>
<organism evidence="8 9">
    <name type="scientific">Algisphaera agarilytica</name>
    <dbReference type="NCBI Taxonomy" id="1385975"/>
    <lineage>
        <taxon>Bacteria</taxon>
        <taxon>Pseudomonadati</taxon>
        <taxon>Planctomycetota</taxon>
        <taxon>Phycisphaerae</taxon>
        <taxon>Phycisphaerales</taxon>
        <taxon>Phycisphaeraceae</taxon>
        <taxon>Algisphaera</taxon>
    </lineage>
</organism>
<dbReference type="Pfam" id="PF00072">
    <property type="entry name" value="Response_reg"/>
    <property type="match status" value="1"/>
</dbReference>
<dbReference type="EMBL" id="JACHGY010000001">
    <property type="protein sequence ID" value="MBB6429802.1"/>
    <property type="molecule type" value="Genomic_DNA"/>
</dbReference>
<dbReference type="GO" id="GO:0050568">
    <property type="term" value="F:protein-glutamine glutaminase activity"/>
    <property type="evidence" value="ECO:0007669"/>
    <property type="project" value="UniProtKB-UniRule"/>
</dbReference>
<dbReference type="Pfam" id="PF01339">
    <property type="entry name" value="CheB_methylest"/>
    <property type="match status" value="1"/>
</dbReference>
<comment type="domain">
    <text evidence="3">Contains a C-terminal catalytic domain, and an N-terminal region which modulates catalytic activity.</text>
</comment>
<comment type="similarity">
    <text evidence="3">Belongs to the CheB family.</text>
</comment>
<dbReference type="Gene3D" id="3.40.50.180">
    <property type="entry name" value="Methylesterase CheB, C-terminal domain"/>
    <property type="match status" value="1"/>
</dbReference>
<feature type="active site" evidence="3 4">
    <location>
        <position position="191"/>
    </location>
</feature>
<dbReference type="NCBIfam" id="NF001965">
    <property type="entry name" value="PRK00742.1"/>
    <property type="match status" value="1"/>
</dbReference>
<evidence type="ECO:0000256" key="1">
    <source>
        <dbReference type="ARBA" id="ARBA00022801"/>
    </source>
</evidence>
<dbReference type="SUPFAM" id="SSF52738">
    <property type="entry name" value="Methylesterase CheB, C-terminal domain"/>
    <property type="match status" value="1"/>
</dbReference>
<evidence type="ECO:0000256" key="2">
    <source>
        <dbReference type="ARBA" id="ARBA00048267"/>
    </source>
</evidence>
<evidence type="ECO:0000256" key="4">
    <source>
        <dbReference type="PROSITE-ProRule" id="PRU00050"/>
    </source>
</evidence>
<dbReference type="InterPro" id="IPR011006">
    <property type="entry name" value="CheY-like_superfamily"/>
</dbReference>
<proteinExistence type="inferred from homology"/>
<dbReference type="PANTHER" id="PTHR42872">
    <property type="entry name" value="PROTEIN-GLUTAMATE METHYLESTERASE/PROTEIN-GLUTAMINE GLUTAMINASE"/>
    <property type="match status" value="1"/>
</dbReference>
<dbReference type="GO" id="GO:0000156">
    <property type="term" value="F:phosphorelay response regulator activity"/>
    <property type="evidence" value="ECO:0007669"/>
    <property type="project" value="InterPro"/>
</dbReference>
<comment type="caution">
    <text evidence="8">The sequence shown here is derived from an EMBL/GenBank/DDBJ whole genome shotgun (WGS) entry which is preliminary data.</text>
</comment>
<keyword evidence="3 4" id="KW-0145">Chemotaxis</keyword>
<dbReference type="SUPFAM" id="SSF52172">
    <property type="entry name" value="CheY-like"/>
    <property type="match status" value="1"/>
</dbReference>
<accession>A0A7X0H672</accession>
<comment type="function">
    <text evidence="3">Involved in chemotaxis. Part of a chemotaxis signal transduction system that modulates chemotaxis in response to various stimuli. Catalyzes the demethylation of specific methylglutamate residues introduced into the chemoreceptors (methyl-accepting chemotaxis proteins or MCP) by CheR. Also mediates the irreversible deamidation of specific glutamine residues to glutamic acid.</text>
</comment>
<dbReference type="InterPro" id="IPR001789">
    <property type="entry name" value="Sig_transdc_resp-reg_receiver"/>
</dbReference>
<evidence type="ECO:0000313" key="9">
    <source>
        <dbReference type="Proteomes" id="UP000541810"/>
    </source>
</evidence>
<dbReference type="CDD" id="cd17541">
    <property type="entry name" value="REC_CheB-like"/>
    <property type="match status" value="1"/>
</dbReference>
<evidence type="ECO:0000256" key="5">
    <source>
        <dbReference type="PROSITE-ProRule" id="PRU00169"/>
    </source>
</evidence>
<dbReference type="EC" id="3.5.1.44" evidence="3"/>
<dbReference type="GO" id="GO:0005737">
    <property type="term" value="C:cytoplasm"/>
    <property type="evidence" value="ECO:0007669"/>
    <property type="project" value="UniProtKB-SubCell"/>
</dbReference>
<dbReference type="PIRSF" id="PIRSF000876">
    <property type="entry name" value="RR_chemtxs_CheB"/>
    <property type="match status" value="1"/>
</dbReference>
<dbReference type="InterPro" id="IPR008248">
    <property type="entry name" value="CheB-like"/>
</dbReference>
<feature type="modified residue" description="4-aspartylphosphate" evidence="3 5">
    <location>
        <position position="53"/>
    </location>
</feature>
<dbReference type="Gene3D" id="3.40.50.2300">
    <property type="match status" value="1"/>
</dbReference>
<feature type="domain" description="CheB-type methylesterase" evidence="7">
    <location>
        <begin position="152"/>
        <end position="339"/>
    </location>
</feature>
<feature type="active site" evidence="3 4">
    <location>
        <position position="288"/>
    </location>
</feature>
<dbReference type="InterPro" id="IPR000673">
    <property type="entry name" value="Sig_transdc_resp-reg_Me-estase"/>
</dbReference>
<dbReference type="CDD" id="cd16432">
    <property type="entry name" value="CheB_Rec"/>
    <property type="match status" value="1"/>
</dbReference>
<comment type="subcellular location">
    <subcellularLocation>
        <location evidence="3">Cytoplasm</location>
    </subcellularLocation>
</comment>
<dbReference type="InterPro" id="IPR035909">
    <property type="entry name" value="CheB_C"/>
</dbReference>
<protein>
    <recommendedName>
        <fullName evidence="3">Protein-glutamate methylesterase/protein-glutamine glutaminase</fullName>
        <ecNumber evidence="3">3.1.1.61</ecNumber>
        <ecNumber evidence="3">3.5.1.44</ecNumber>
    </recommendedName>
</protein>
<dbReference type="RefSeq" id="WP_184677364.1">
    <property type="nucleotide sequence ID" value="NZ_JACHGY010000001.1"/>
</dbReference>
<evidence type="ECO:0000259" key="7">
    <source>
        <dbReference type="PROSITE" id="PS50122"/>
    </source>
</evidence>
<dbReference type="Proteomes" id="UP000541810">
    <property type="component" value="Unassembled WGS sequence"/>
</dbReference>
<keyword evidence="3" id="KW-0963">Cytoplasm</keyword>
<dbReference type="PROSITE" id="PS50122">
    <property type="entry name" value="CHEB"/>
    <property type="match status" value="1"/>
</dbReference>
<gene>
    <name evidence="3" type="primary">cheB</name>
    <name evidence="8" type="ORF">HNQ40_001608</name>
</gene>
<keyword evidence="1 3" id="KW-0378">Hydrolase</keyword>
<evidence type="ECO:0000313" key="8">
    <source>
        <dbReference type="EMBL" id="MBB6429802.1"/>
    </source>
</evidence>
<dbReference type="AlphaFoldDB" id="A0A7X0H672"/>
<keyword evidence="9" id="KW-1185">Reference proteome</keyword>
<comment type="catalytic activity">
    <reaction evidence="2 3">
        <text>[protein]-L-glutamate 5-O-methyl ester + H2O = L-glutamyl-[protein] + methanol + H(+)</text>
        <dbReference type="Rhea" id="RHEA:23236"/>
        <dbReference type="Rhea" id="RHEA-COMP:10208"/>
        <dbReference type="Rhea" id="RHEA-COMP:10311"/>
        <dbReference type="ChEBI" id="CHEBI:15377"/>
        <dbReference type="ChEBI" id="CHEBI:15378"/>
        <dbReference type="ChEBI" id="CHEBI:17790"/>
        <dbReference type="ChEBI" id="CHEBI:29973"/>
        <dbReference type="ChEBI" id="CHEBI:82795"/>
        <dbReference type="EC" id="3.1.1.61"/>
    </reaction>
</comment>
<dbReference type="SMART" id="SM00448">
    <property type="entry name" value="REC"/>
    <property type="match status" value="1"/>
</dbReference>
<dbReference type="PANTHER" id="PTHR42872:SF3">
    <property type="entry name" value="PROTEIN-GLUTAMATE METHYLESTERASE_PROTEIN-GLUTAMINE GLUTAMINASE 1"/>
    <property type="match status" value="1"/>
</dbReference>
<dbReference type="GO" id="GO:0006935">
    <property type="term" value="P:chemotaxis"/>
    <property type="evidence" value="ECO:0007669"/>
    <property type="project" value="UniProtKB-UniRule"/>
</dbReference>
<evidence type="ECO:0000256" key="3">
    <source>
        <dbReference type="HAMAP-Rule" id="MF_00099"/>
    </source>
</evidence>
<name>A0A7X0H672_9BACT</name>
<dbReference type="GO" id="GO:0008984">
    <property type="term" value="F:protein-glutamate methylesterase activity"/>
    <property type="evidence" value="ECO:0007669"/>
    <property type="project" value="UniProtKB-UniRule"/>
</dbReference>